<gene>
    <name evidence="2" type="ORF">SASPL_118098</name>
</gene>
<dbReference type="GO" id="GO:0061863">
    <property type="term" value="F:microtubule plus end polymerase"/>
    <property type="evidence" value="ECO:0007669"/>
    <property type="project" value="InterPro"/>
</dbReference>
<name>A0A8X8ZY56_SALSN</name>
<comment type="caution">
    <text evidence="2">The sequence shown here is derived from an EMBL/GenBank/DDBJ whole genome shotgun (WGS) entry which is preliminary data.</text>
</comment>
<dbReference type="GO" id="GO:0046785">
    <property type="term" value="P:microtubule polymerization"/>
    <property type="evidence" value="ECO:0007669"/>
    <property type="project" value="InterPro"/>
</dbReference>
<dbReference type="GO" id="GO:0030951">
    <property type="term" value="P:establishment or maintenance of microtubule cytoskeleton polarity"/>
    <property type="evidence" value="ECO:0007669"/>
    <property type="project" value="InterPro"/>
</dbReference>
<dbReference type="EMBL" id="PNBA02000006">
    <property type="protein sequence ID" value="KAG6421542.1"/>
    <property type="molecule type" value="Genomic_DNA"/>
</dbReference>
<accession>A0A8X8ZY56</accession>
<dbReference type="GO" id="GO:0051010">
    <property type="term" value="F:microtubule plus-end binding"/>
    <property type="evidence" value="ECO:0007669"/>
    <property type="project" value="InterPro"/>
</dbReference>
<keyword evidence="3" id="KW-1185">Reference proteome</keyword>
<feature type="region of interest" description="Disordered" evidence="1">
    <location>
        <begin position="195"/>
        <end position="220"/>
    </location>
</feature>
<dbReference type="PANTHER" id="PTHR12609">
    <property type="entry name" value="MICROTUBULE ASSOCIATED PROTEIN XMAP215"/>
    <property type="match status" value="1"/>
</dbReference>
<evidence type="ECO:0000313" key="3">
    <source>
        <dbReference type="Proteomes" id="UP000298416"/>
    </source>
</evidence>
<dbReference type="GO" id="GO:0007051">
    <property type="term" value="P:spindle organization"/>
    <property type="evidence" value="ECO:0007669"/>
    <property type="project" value="InterPro"/>
</dbReference>
<dbReference type="Gene3D" id="1.25.10.10">
    <property type="entry name" value="Leucine-rich Repeat Variant"/>
    <property type="match status" value="2"/>
</dbReference>
<dbReference type="SUPFAM" id="SSF48371">
    <property type="entry name" value="ARM repeat"/>
    <property type="match status" value="1"/>
</dbReference>
<dbReference type="InterPro" id="IPR011989">
    <property type="entry name" value="ARM-like"/>
</dbReference>
<organism evidence="2">
    <name type="scientific">Salvia splendens</name>
    <name type="common">Scarlet sage</name>
    <dbReference type="NCBI Taxonomy" id="180675"/>
    <lineage>
        <taxon>Eukaryota</taxon>
        <taxon>Viridiplantae</taxon>
        <taxon>Streptophyta</taxon>
        <taxon>Embryophyta</taxon>
        <taxon>Tracheophyta</taxon>
        <taxon>Spermatophyta</taxon>
        <taxon>Magnoliopsida</taxon>
        <taxon>eudicotyledons</taxon>
        <taxon>Gunneridae</taxon>
        <taxon>Pentapetalae</taxon>
        <taxon>asterids</taxon>
        <taxon>lamiids</taxon>
        <taxon>Lamiales</taxon>
        <taxon>Lamiaceae</taxon>
        <taxon>Nepetoideae</taxon>
        <taxon>Mentheae</taxon>
        <taxon>Salviinae</taxon>
        <taxon>Salvia</taxon>
        <taxon>Salvia subgen. Calosphace</taxon>
        <taxon>core Calosphace</taxon>
    </lineage>
</organism>
<reference evidence="2" key="2">
    <citation type="submission" date="2020-08" db="EMBL/GenBank/DDBJ databases">
        <title>Plant Genome Project.</title>
        <authorList>
            <person name="Zhang R.-G."/>
        </authorList>
    </citation>
    <scope>NUCLEOTIDE SEQUENCE</scope>
    <source>
        <strain evidence="2">Huo1</strain>
        <tissue evidence="2">Leaf</tissue>
    </source>
</reference>
<dbReference type="InterPro" id="IPR016024">
    <property type="entry name" value="ARM-type_fold"/>
</dbReference>
<proteinExistence type="predicted"/>
<protein>
    <submittedName>
        <fullName evidence="2">Uncharacterized protein</fullName>
    </submittedName>
</protein>
<evidence type="ECO:0000313" key="2">
    <source>
        <dbReference type="EMBL" id="KAG6421542.1"/>
    </source>
</evidence>
<dbReference type="AlphaFoldDB" id="A0A8X8ZY56"/>
<dbReference type="Proteomes" id="UP000298416">
    <property type="component" value="Unassembled WGS sequence"/>
</dbReference>
<reference evidence="2" key="1">
    <citation type="submission" date="2018-01" db="EMBL/GenBank/DDBJ databases">
        <authorList>
            <person name="Mao J.F."/>
        </authorList>
    </citation>
    <scope>NUCLEOTIDE SEQUENCE</scope>
    <source>
        <strain evidence="2">Huo1</strain>
        <tissue evidence="2">Leaf</tissue>
    </source>
</reference>
<dbReference type="InterPro" id="IPR045110">
    <property type="entry name" value="XMAP215"/>
</dbReference>
<sequence length="353" mass="39419">MFDHALKESATPKKVVKSSDWKVHLESIENVTKILEENWNCWCSSDYNGISSCEVKLDSGSYHRKLMRQAWLASAAPKKVVKVTCSTTSVLTGGMDELPRDLFGALKRSLHNSNKNLIIATLSTIGALGTTMGQQKLSLGILLDVLKWLGDNRKHMREFTLSTLDTWPCAAHPNKMNNYESGEFVSSSITLESSLKTAKPNGNGDRESQHGSRNAPSRVVPNKGFRQESILSFQDINIQSQQGWFTFIFSGNKDDRERIIVCKFKLDELRVEEIQDLEVSALLYKGISALNLLYYEVRLESIESVTKILEEVNKRVLLAGTGDLFGAIKGRLHDTNANLIIATLSTIGALLYY</sequence>
<evidence type="ECO:0000256" key="1">
    <source>
        <dbReference type="SAM" id="MobiDB-lite"/>
    </source>
</evidence>